<keyword evidence="1" id="KW-0863">Zinc-finger</keyword>
<keyword evidence="3" id="KW-1185">Reference proteome</keyword>
<dbReference type="Pfam" id="PF13894">
    <property type="entry name" value="zf-C2H2_4"/>
    <property type="match status" value="1"/>
</dbReference>
<dbReference type="RefSeq" id="XP_052131088.1">
    <property type="nucleotide sequence ID" value="XM_052275128.1"/>
</dbReference>
<dbReference type="SMART" id="SM00355">
    <property type="entry name" value="ZnF_C2H2"/>
    <property type="match status" value="2"/>
</dbReference>
<evidence type="ECO:0000259" key="2">
    <source>
        <dbReference type="PROSITE" id="PS50157"/>
    </source>
</evidence>
<name>A0A9C6X8N0_FRAOC</name>
<proteinExistence type="predicted"/>
<dbReference type="GeneID" id="127751490"/>
<evidence type="ECO:0000256" key="1">
    <source>
        <dbReference type="PROSITE-ProRule" id="PRU00042"/>
    </source>
</evidence>
<protein>
    <submittedName>
        <fullName evidence="4">Uncharacterized protein LOC127751490</fullName>
    </submittedName>
</protein>
<keyword evidence="1" id="KW-0862">Zinc</keyword>
<dbReference type="SUPFAM" id="SSF57667">
    <property type="entry name" value="beta-beta-alpha zinc fingers"/>
    <property type="match status" value="1"/>
</dbReference>
<dbReference type="Gene3D" id="3.30.160.60">
    <property type="entry name" value="Classic Zinc Finger"/>
    <property type="match status" value="1"/>
</dbReference>
<evidence type="ECO:0000313" key="4">
    <source>
        <dbReference type="RefSeq" id="XP_052131088.1"/>
    </source>
</evidence>
<dbReference type="GO" id="GO:0008270">
    <property type="term" value="F:zinc ion binding"/>
    <property type="evidence" value="ECO:0007669"/>
    <property type="project" value="UniProtKB-KW"/>
</dbReference>
<reference evidence="4" key="1">
    <citation type="submission" date="2025-08" db="UniProtKB">
        <authorList>
            <consortium name="RefSeq"/>
        </authorList>
    </citation>
    <scope>IDENTIFICATION</scope>
    <source>
        <tissue evidence="4">Whole organism</tissue>
    </source>
</reference>
<dbReference type="KEGG" id="foc:127751490"/>
<dbReference type="InterPro" id="IPR036236">
    <property type="entry name" value="Znf_C2H2_sf"/>
</dbReference>
<accession>A0A9C6X8N0</accession>
<dbReference type="PROSITE" id="PS50157">
    <property type="entry name" value="ZINC_FINGER_C2H2_2"/>
    <property type="match status" value="1"/>
</dbReference>
<dbReference type="AlphaFoldDB" id="A0A9C6X8N0"/>
<dbReference type="InterPro" id="IPR013087">
    <property type="entry name" value="Znf_C2H2_type"/>
</dbReference>
<evidence type="ECO:0000313" key="3">
    <source>
        <dbReference type="Proteomes" id="UP000504606"/>
    </source>
</evidence>
<dbReference type="Proteomes" id="UP000504606">
    <property type="component" value="Unplaced"/>
</dbReference>
<feature type="domain" description="C2H2-type" evidence="2">
    <location>
        <begin position="3"/>
        <end position="31"/>
    </location>
</feature>
<gene>
    <name evidence="4" type="primary">LOC127751490</name>
</gene>
<organism evidence="3 4">
    <name type="scientific">Frankliniella occidentalis</name>
    <name type="common">Western flower thrips</name>
    <name type="synonym">Euthrips occidentalis</name>
    <dbReference type="NCBI Taxonomy" id="133901"/>
    <lineage>
        <taxon>Eukaryota</taxon>
        <taxon>Metazoa</taxon>
        <taxon>Ecdysozoa</taxon>
        <taxon>Arthropoda</taxon>
        <taxon>Hexapoda</taxon>
        <taxon>Insecta</taxon>
        <taxon>Pterygota</taxon>
        <taxon>Neoptera</taxon>
        <taxon>Paraneoptera</taxon>
        <taxon>Thysanoptera</taxon>
        <taxon>Terebrantia</taxon>
        <taxon>Thripoidea</taxon>
        <taxon>Thripidae</taxon>
        <taxon>Frankliniella</taxon>
    </lineage>
</organism>
<sequence length="460" mass="51791">MEFACPVCGVKFSSDDDLQRHVLDVHKNQKEESIKYQCTACKKAWSNFNTLKKHQLTCGVQASTSGSASGYSGEQTDVFKSAVPVDEDSSFLPDHGDSLDCDRSETDPFNNSYEDRLTSLQDELQDEVVQLLCDLKDSNATQNTINKVVVGVEKIKTMVLSICVNLLQEKAGASEVLTLNEAVETLEDLKTMSVFDKLAKPDEFLDYLETYEGLVKPVKVVLQQQQEIVNQKLVVKDKDFFYQVPFLPQLEQLLNCPDVLKCVDNPEETDQWTYTTITNGIAYRKHPVVLKYKDSKSEGEGPPLCVILYHDGIDPSDTASARSGKNNMVFFYWTLGNIHPKFRSTIKAIQLYAIVKSTDLKKYGYAPIMDNLIKAINVLSSTGVSFNLNTQKRLFHGFLECSLGDYPAQAALSGFKMAVTAGKPCRECYVSNEENYIDISDLNKFQLRDIFNSIRNIWKK</sequence>
<dbReference type="PROSITE" id="PS00028">
    <property type="entry name" value="ZINC_FINGER_C2H2_1"/>
    <property type="match status" value="1"/>
</dbReference>
<dbReference type="OrthoDB" id="7699125at2759"/>
<keyword evidence="1" id="KW-0479">Metal-binding</keyword>